<keyword evidence="1" id="KW-0812">Transmembrane</keyword>
<evidence type="ECO:0000313" key="2">
    <source>
        <dbReference type="EMBL" id="AYL36265.1"/>
    </source>
</evidence>
<proteinExistence type="predicted"/>
<accession>A0A494URT4</accession>
<reference evidence="2 3" key="1">
    <citation type="submission" date="2017-09" db="EMBL/GenBank/DDBJ databases">
        <authorList>
            <person name="Zhang H."/>
            <person name="Hu S."/>
            <person name="Xu J."/>
            <person name="He Z."/>
        </authorList>
    </citation>
    <scope>NUCLEOTIDE SEQUENCE [LARGE SCALE GENOMIC DNA]</scope>
    <source>
        <strain evidence="2 3">TXX3120</strain>
    </source>
</reference>
<evidence type="ECO:0000313" key="3">
    <source>
        <dbReference type="Proteomes" id="UP000282170"/>
    </source>
</evidence>
<dbReference type="AlphaFoldDB" id="A0A494URT4"/>
<name>A0A494URT4_9ACTN</name>
<dbReference type="KEGG" id="sfug:CNQ36_12965"/>
<keyword evidence="3" id="KW-1185">Reference proteome</keyword>
<keyword evidence="1" id="KW-0472">Membrane</keyword>
<protein>
    <submittedName>
        <fullName evidence="2">Uncharacterized protein</fullName>
    </submittedName>
</protein>
<gene>
    <name evidence="2" type="ORF">CNQ36_12965</name>
</gene>
<feature type="transmembrane region" description="Helical" evidence="1">
    <location>
        <begin position="40"/>
        <end position="63"/>
    </location>
</feature>
<dbReference type="EMBL" id="CP023407">
    <property type="protein sequence ID" value="AYL36265.1"/>
    <property type="molecule type" value="Genomic_DNA"/>
</dbReference>
<evidence type="ECO:0000256" key="1">
    <source>
        <dbReference type="SAM" id="Phobius"/>
    </source>
</evidence>
<keyword evidence="1" id="KW-1133">Transmembrane helix</keyword>
<organism evidence="2 3">
    <name type="scientific">Streptomyces fungicidicus</name>
    <dbReference type="NCBI Taxonomy" id="68203"/>
    <lineage>
        <taxon>Bacteria</taxon>
        <taxon>Bacillati</taxon>
        <taxon>Actinomycetota</taxon>
        <taxon>Actinomycetes</taxon>
        <taxon>Kitasatosporales</taxon>
        <taxon>Streptomycetaceae</taxon>
        <taxon>Streptomyces</taxon>
    </lineage>
</organism>
<sequence length="292" mass="30994">MGRPGAGVGAWGVRAAGVPGGAYASVRASDRGGGSVRKALTTGCLVVLMIPAVLLAYFWYSVWQAGHENDRRRQEAHDSLLRQARAAADRTVGALDESAAGGNGGADVLTGVIWEHTGTPVISYDEERRVFTAVGLRSAEYTEEMQLLGGGPDMVQRCFVSSYVRRPGAGWTSKVTERDIEACRGSRQIESSVRFVRTAMEGWEADGRFTRAGLQRVLDPVGRADDESRFVVRSVVRRGENVVAVVLVRDTGLGGGSGGEGAVVEQCYRLQRVLGSGGGVVEPVTAVPVVVC</sequence>
<dbReference type="Proteomes" id="UP000282170">
    <property type="component" value="Chromosome"/>
</dbReference>